<dbReference type="EMBL" id="GBXM01098760">
    <property type="protein sequence ID" value="JAH09817.1"/>
    <property type="molecule type" value="Transcribed_RNA"/>
</dbReference>
<protein>
    <submittedName>
        <fullName evidence="1">Uncharacterized protein</fullName>
    </submittedName>
</protein>
<accession>A0A0E9PZZ2</accession>
<name>A0A0E9PZZ2_ANGAN</name>
<evidence type="ECO:0000313" key="1">
    <source>
        <dbReference type="EMBL" id="JAH09817.1"/>
    </source>
</evidence>
<sequence length="55" mass="5874">MATIPPAFTVNVSRQAEARERARGVVGQTSILLLAQTPVGRSLFLLVVHSSVKLS</sequence>
<reference evidence="1" key="1">
    <citation type="submission" date="2014-11" db="EMBL/GenBank/DDBJ databases">
        <authorList>
            <person name="Amaro Gonzalez C."/>
        </authorList>
    </citation>
    <scope>NUCLEOTIDE SEQUENCE</scope>
</reference>
<proteinExistence type="predicted"/>
<reference evidence="1" key="2">
    <citation type="journal article" date="2015" name="Fish Shellfish Immunol.">
        <title>Early steps in the European eel (Anguilla anguilla)-Vibrio vulnificus interaction in the gills: Role of the RtxA13 toxin.</title>
        <authorList>
            <person name="Callol A."/>
            <person name="Pajuelo D."/>
            <person name="Ebbesson L."/>
            <person name="Teles M."/>
            <person name="MacKenzie S."/>
            <person name="Amaro C."/>
        </authorList>
    </citation>
    <scope>NUCLEOTIDE SEQUENCE</scope>
</reference>
<dbReference type="AlphaFoldDB" id="A0A0E9PZZ2"/>
<organism evidence="1">
    <name type="scientific">Anguilla anguilla</name>
    <name type="common">European freshwater eel</name>
    <name type="synonym">Muraena anguilla</name>
    <dbReference type="NCBI Taxonomy" id="7936"/>
    <lineage>
        <taxon>Eukaryota</taxon>
        <taxon>Metazoa</taxon>
        <taxon>Chordata</taxon>
        <taxon>Craniata</taxon>
        <taxon>Vertebrata</taxon>
        <taxon>Euteleostomi</taxon>
        <taxon>Actinopterygii</taxon>
        <taxon>Neopterygii</taxon>
        <taxon>Teleostei</taxon>
        <taxon>Anguilliformes</taxon>
        <taxon>Anguillidae</taxon>
        <taxon>Anguilla</taxon>
    </lineage>
</organism>